<dbReference type="InterPro" id="IPR009725">
    <property type="entry name" value="3_dmu_93_MTrfase"/>
</dbReference>
<dbReference type="Gene3D" id="3.30.720.110">
    <property type="match status" value="1"/>
</dbReference>
<name>A0ABV6JLY6_9BACL</name>
<dbReference type="EMBL" id="JBHLVF010000061">
    <property type="protein sequence ID" value="MFC0396562.1"/>
    <property type="molecule type" value="Genomic_DNA"/>
</dbReference>
<dbReference type="InterPro" id="IPR028973">
    <property type="entry name" value="PhnB-like"/>
</dbReference>
<dbReference type="PIRSF" id="PIRSF021700">
    <property type="entry name" value="3_dmu_93_MTrfase"/>
    <property type="match status" value="1"/>
</dbReference>
<evidence type="ECO:0000313" key="3">
    <source>
        <dbReference type="Proteomes" id="UP001589818"/>
    </source>
</evidence>
<sequence>MGNSNQKINTFLLFKGQAEEAMKFYTSIFDDSEINHVFHQQDGSVMHAAFTLKGQTFMCTDSNLDHKFTFTPAISLFVTCDTSDEIDRVYAALTQDGSVLMPMDSTPVSEKFAWVQDKYGVSWQLNLAKKM</sequence>
<comment type="caution">
    <text evidence="2">The sequence shown here is derived from an EMBL/GenBank/DDBJ whole genome shotgun (WGS) entry which is preliminary data.</text>
</comment>
<dbReference type="InterPro" id="IPR029068">
    <property type="entry name" value="Glyas_Bleomycin-R_OHBP_Dase"/>
</dbReference>
<feature type="domain" description="PhnB-like" evidence="1">
    <location>
        <begin position="6"/>
        <end position="125"/>
    </location>
</feature>
<organism evidence="2 3">
    <name type="scientific">Paenibacillus mendelii</name>
    <dbReference type="NCBI Taxonomy" id="206163"/>
    <lineage>
        <taxon>Bacteria</taxon>
        <taxon>Bacillati</taxon>
        <taxon>Bacillota</taxon>
        <taxon>Bacilli</taxon>
        <taxon>Bacillales</taxon>
        <taxon>Paenibacillaceae</taxon>
        <taxon>Paenibacillus</taxon>
    </lineage>
</organism>
<dbReference type="Proteomes" id="UP001589818">
    <property type="component" value="Unassembled WGS sequence"/>
</dbReference>
<dbReference type="Pfam" id="PF06983">
    <property type="entry name" value="3-dmu-9_3-mt"/>
    <property type="match status" value="1"/>
</dbReference>
<accession>A0ABV6JLY6</accession>
<gene>
    <name evidence="2" type="ORF">ACFFJ8_35090</name>
</gene>
<dbReference type="PANTHER" id="PTHR33990:SF4">
    <property type="entry name" value="PHNB-LIKE DOMAIN-CONTAINING PROTEIN"/>
    <property type="match status" value="1"/>
</dbReference>
<dbReference type="SUPFAM" id="SSF54593">
    <property type="entry name" value="Glyoxalase/Bleomycin resistance protein/Dihydroxybiphenyl dioxygenase"/>
    <property type="match status" value="1"/>
</dbReference>
<evidence type="ECO:0000313" key="2">
    <source>
        <dbReference type="EMBL" id="MFC0396562.1"/>
    </source>
</evidence>
<proteinExistence type="predicted"/>
<reference evidence="2 3" key="1">
    <citation type="submission" date="2024-09" db="EMBL/GenBank/DDBJ databases">
        <authorList>
            <person name="Sun Q."/>
            <person name="Mori K."/>
        </authorList>
    </citation>
    <scope>NUCLEOTIDE SEQUENCE [LARGE SCALE GENOMIC DNA]</scope>
    <source>
        <strain evidence="2 3">CCM 4839</strain>
    </source>
</reference>
<keyword evidence="3" id="KW-1185">Reference proteome</keyword>
<protein>
    <submittedName>
        <fullName evidence="2">VOC family protein</fullName>
    </submittedName>
</protein>
<dbReference type="Gene3D" id="3.30.720.100">
    <property type="match status" value="1"/>
</dbReference>
<dbReference type="CDD" id="cd06588">
    <property type="entry name" value="PhnB_like"/>
    <property type="match status" value="1"/>
</dbReference>
<evidence type="ECO:0000259" key="1">
    <source>
        <dbReference type="Pfam" id="PF06983"/>
    </source>
</evidence>
<dbReference type="PANTHER" id="PTHR33990">
    <property type="entry name" value="PROTEIN YJDN-RELATED"/>
    <property type="match status" value="1"/>
</dbReference>
<dbReference type="RefSeq" id="WP_204818591.1">
    <property type="nucleotide sequence ID" value="NZ_JANHOF010000005.1"/>
</dbReference>